<evidence type="ECO:0000313" key="2">
    <source>
        <dbReference type="Proteomes" id="UP000263900"/>
    </source>
</evidence>
<keyword evidence="2" id="KW-1185">Reference proteome</keyword>
<dbReference type="OrthoDB" id="669053at2"/>
<gene>
    <name evidence="1" type="ORF">D3H65_23655</name>
</gene>
<name>A0A3B7MUW7_9BACT</name>
<dbReference type="Pfam" id="PF14391">
    <property type="entry name" value="DUF4421"/>
    <property type="match status" value="1"/>
</dbReference>
<dbReference type="Proteomes" id="UP000263900">
    <property type="component" value="Chromosome"/>
</dbReference>
<evidence type="ECO:0000313" key="1">
    <source>
        <dbReference type="EMBL" id="AXY76806.1"/>
    </source>
</evidence>
<sequence>MQLQAGDQNSNGSRVIQWTALTALFCAFFSPEGFAQSDTAKKFDRDYYESYTDLVTSRVYFSQKYTALRIRGADKGRDLEYRPNTTLNFGVGATYGWFTLNLAYGFDFLNRADDAKGKTRYLDLQSHIYTRKMSIDLFGQLYRGFYAYPKRIVPQNDKEWYLRPDIKMRHFGAAAYFIYNWKKFSLRSATLQNEWQKRSAGSFLFGGEFYYGQNKGDSAFVPGALANEFSQAGVTKTRYFDIGPGIGYAYTWVWKEHFYATGGITVSFPISFQKQWRNDNPEHKASISPDVLTRIGIGYNSDRTNVSIIWVNSTVQTKGKSGEYAIRTGNVRLNAAYRFMPGPSLKRKLKFFESKQ</sequence>
<proteinExistence type="predicted"/>
<dbReference type="RefSeq" id="WP_119052683.1">
    <property type="nucleotide sequence ID" value="NZ_CP032157.1"/>
</dbReference>
<dbReference type="InterPro" id="IPR025535">
    <property type="entry name" value="DUF4421"/>
</dbReference>
<reference evidence="1 2" key="1">
    <citation type="submission" date="2018-09" db="EMBL/GenBank/DDBJ databases">
        <title>Genome sequencing of strain 6GH32-13.</title>
        <authorList>
            <person name="Weon H.-Y."/>
            <person name="Heo J."/>
            <person name="Kwon S.-W."/>
        </authorList>
    </citation>
    <scope>NUCLEOTIDE SEQUENCE [LARGE SCALE GENOMIC DNA]</scope>
    <source>
        <strain evidence="1 2">5GH32-13</strain>
    </source>
</reference>
<dbReference type="EMBL" id="CP032157">
    <property type="protein sequence ID" value="AXY76806.1"/>
    <property type="molecule type" value="Genomic_DNA"/>
</dbReference>
<accession>A0A3B7MUW7</accession>
<dbReference type="AlphaFoldDB" id="A0A3B7MUW7"/>
<protein>
    <submittedName>
        <fullName evidence="1">DUF4421 domain-containing protein</fullName>
    </submittedName>
</protein>
<organism evidence="1 2">
    <name type="scientific">Paraflavitalea soli</name>
    <dbReference type="NCBI Taxonomy" id="2315862"/>
    <lineage>
        <taxon>Bacteria</taxon>
        <taxon>Pseudomonadati</taxon>
        <taxon>Bacteroidota</taxon>
        <taxon>Chitinophagia</taxon>
        <taxon>Chitinophagales</taxon>
        <taxon>Chitinophagaceae</taxon>
        <taxon>Paraflavitalea</taxon>
    </lineage>
</organism>
<dbReference type="KEGG" id="pseg:D3H65_23655"/>